<evidence type="ECO:0000256" key="6">
    <source>
        <dbReference type="ARBA" id="ARBA00023295"/>
    </source>
</evidence>
<dbReference type="EMBL" id="RDSM01000001">
    <property type="protein sequence ID" value="RXH56750.1"/>
    <property type="molecule type" value="Genomic_DNA"/>
</dbReference>
<evidence type="ECO:0000256" key="1">
    <source>
        <dbReference type="ARBA" id="ARBA00000966"/>
    </source>
</evidence>
<sequence>MPSSSTDATSSPRRKHICISAIFCFLLFLPAGCRAQQNWPLWEQYSQHFVDDQGRVIDHTAQDRTTSEGQAYAMFFALVANDKARFAKLLAWTEANLAEGDLTLRLPAWNWGKNADGSWKVIDQNPAADADLWMAYSLAEAGRLWHEPRYEKLGSLMATRIAQQEVVSIPGLGKTLIPGPHGFHPDDKTWIVNPSYLPLPVLIYFSKTMPQGPWLSVIDSLRVLLAQGSGSGYVMDWVAAGPTVHPSLSPTQLATGKTEGLTPIGAYEAIRGYLWLGMADPATPALKELLADTSGMSNYLKTAVTPPLQVDASGKILNSDAPVGFSAAVIPYLQALNLKPQEKSQQDRLIAMKDGVTGLYGRDAAYYDQNLALFATGWSEQRFRFDRDGHLRLRSK</sequence>
<comment type="caution">
    <text evidence="8">The sequence shown here is derived from an EMBL/GenBank/DDBJ whole genome shotgun (WGS) entry which is preliminary data.</text>
</comment>
<accession>A0A4Q0T2T9</accession>
<dbReference type="SUPFAM" id="SSF48208">
    <property type="entry name" value="Six-hairpin glycosidases"/>
    <property type="match status" value="1"/>
</dbReference>
<name>A0A4Q0T2T9_9BACT</name>
<dbReference type="InterPro" id="IPR002037">
    <property type="entry name" value="Glyco_hydro_8"/>
</dbReference>
<keyword evidence="7" id="KW-0624">Polysaccharide degradation</keyword>
<dbReference type="GO" id="GO:0008810">
    <property type="term" value="F:cellulase activity"/>
    <property type="evidence" value="ECO:0007669"/>
    <property type="project" value="UniProtKB-EC"/>
</dbReference>
<evidence type="ECO:0000313" key="8">
    <source>
        <dbReference type="EMBL" id="RXH56750.1"/>
    </source>
</evidence>
<keyword evidence="4" id="KW-0378">Hydrolase</keyword>
<proteinExistence type="inferred from homology"/>
<reference evidence="8 9" key="1">
    <citation type="submission" date="2018-11" db="EMBL/GenBank/DDBJ databases">
        <authorList>
            <person name="Mardanov A.V."/>
            <person name="Ravin N.V."/>
            <person name="Dedysh S.N."/>
        </authorList>
    </citation>
    <scope>NUCLEOTIDE SEQUENCE [LARGE SCALE GENOMIC DNA]</scope>
    <source>
        <strain evidence="8 9">AF10</strain>
    </source>
</reference>
<evidence type="ECO:0000256" key="4">
    <source>
        <dbReference type="ARBA" id="ARBA00022801"/>
    </source>
</evidence>
<dbReference type="InterPro" id="IPR008928">
    <property type="entry name" value="6-hairpin_glycosidase_sf"/>
</dbReference>
<dbReference type="EC" id="3.2.1.4" evidence="3"/>
<evidence type="ECO:0000256" key="2">
    <source>
        <dbReference type="ARBA" id="ARBA00009209"/>
    </source>
</evidence>
<comment type="similarity">
    <text evidence="2">Belongs to the glycosyl hydrolase 8 (cellulase D) family.</text>
</comment>
<keyword evidence="5" id="KW-0136">Cellulose degradation</keyword>
<dbReference type="Proteomes" id="UP000289437">
    <property type="component" value="Unassembled WGS sequence"/>
</dbReference>
<reference evidence="9" key="2">
    <citation type="submission" date="2019-02" db="EMBL/GenBank/DDBJ databases">
        <title>Granulicella sibirica sp. nov., a psychrotolerant acidobacterium isolated from an organic soil layer in forested tundra, West Siberia.</title>
        <authorList>
            <person name="Oshkin I.Y."/>
            <person name="Kulichevskaya I.S."/>
            <person name="Rijpstra W.I.C."/>
            <person name="Sinninghe Damste J.S."/>
            <person name="Rakitin A.L."/>
            <person name="Ravin N.V."/>
            <person name="Dedysh S.N."/>
        </authorList>
    </citation>
    <scope>NUCLEOTIDE SEQUENCE [LARGE SCALE GENOMIC DNA]</scope>
    <source>
        <strain evidence="9">AF10</strain>
    </source>
</reference>
<dbReference type="GO" id="GO:0030245">
    <property type="term" value="P:cellulose catabolic process"/>
    <property type="evidence" value="ECO:0007669"/>
    <property type="project" value="UniProtKB-KW"/>
</dbReference>
<keyword evidence="9" id="KW-1185">Reference proteome</keyword>
<dbReference type="Gene3D" id="1.50.10.10">
    <property type="match status" value="1"/>
</dbReference>
<dbReference type="RefSeq" id="WP_128911031.1">
    <property type="nucleotide sequence ID" value="NZ_RDSM01000001.1"/>
</dbReference>
<gene>
    <name evidence="8" type="ORF">GRAN_0060</name>
</gene>
<dbReference type="PRINTS" id="PR00735">
    <property type="entry name" value="GLHYDRLASE8"/>
</dbReference>
<dbReference type="Pfam" id="PF01270">
    <property type="entry name" value="Glyco_hydro_8"/>
    <property type="match status" value="1"/>
</dbReference>
<evidence type="ECO:0000313" key="9">
    <source>
        <dbReference type="Proteomes" id="UP000289437"/>
    </source>
</evidence>
<organism evidence="8 9">
    <name type="scientific">Granulicella sibirica</name>
    <dbReference type="NCBI Taxonomy" id="2479048"/>
    <lineage>
        <taxon>Bacteria</taxon>
        <taxon>Pseudomonadati</taxon>
        <taxon>Acidobacteriota</taxon>
        <taxon>Terriglobia</taxon>
        <taxon>Terriglobales</taxon>
        <taxon>Acidobacteriaceae</taxon>
        <taxon>Granulicella</taxon>
    </lineage>
</organism>
<keyword evidence="7" id="KW-0119">Carbohydrate metabolism</keyword>
<dbReference type="OrthoDB" id="9766708at2"/>
<dbReference type="NCBIfam" id="NF008305">
    <property type="entry name" value="PRK11097.1"/>
    <property type="match status" value="1"/>
</dbReference>
<keyword evidence="6" id="KW-0326">Glycosidase</keyword>
<evidence type="ECO:0000256" key="3">
    <source>
        <dbReference type="ARBA" id="ARBA00012601"/>
    </source>
</evidence>
<comment type="catalytic activity">
    <reaction evidence="1">
        <text>Endohydrolysis of (1-&gt;4)-beta-D-glucosidic linkages in cellulose, lichenin and cereal beta-D-glucans.</text>
        <dbReference type="EC" id="3.2.1.4"/>
    </reaction>
</comment>
<dbReference type="InterPro" id="IPR012341">
    <property type="entry name" value="6hp_glycosidase-like_sf"/>
</dbReference>
<dbReference type="AlphaFoldDB" id="A0A4Q0T2T9"/>
<protein>
    <recommendedName>
        <fullName evidence="3">cellulase</fullName>
        <ecNumber evidence="3">3.2.1.4</ecNumber>
    </recommendedName>
</protein>
<evidence type="ECO:0000256" key="5">
    <source>
        <dbReference type="ARBA" id="ARBA00023001"/>
    </source>
</evidence>
<evidence type="ECO:0000256" key="7">
    <source>
        <dbReference type="ARBA" id="ARBA00023326"/>
    </source>
</evidence>